<name>A0AAW1RSG9_9CHLO</name>
<dbReference type="PRINTS" id="PR00326">
    <property type="entry name" value="GTP1OBG"/>
</dbReference>
<dbReference type="PROSITE" id="PS51883">
    <property type="entry name" value="OBG"/>
    <property type="match status" value="1"/>
</dbReference>
<dbReference type="GO" id="GO:0005525">
    <property type="term" value="F:GTP binding"/>
    <property type="evidence" value="ECO:0007669"/>
    <property type="project" value="UniProtKB-KW"/>
</dbReference>
<gene>
    <name evidence="6" type="ORF">WJX81_001009</name>
</gene>
<comment type="caution">
    <text evidence="6">The sequence shown here is derived from an EMBL/GenBank/DDBJ whole genome shotgun (WGS) entry which is preliminary data.</text>
</comment>
<protein>
    <submittedName>
        <fullName evidence="6">Uncharacterized protein</fullName>
    </submittedName>
</protein>
<dbReference type="Gene3D" id="3.40.50.300">
    <property type="entry name" value="P-loop containing nucleotide triphosphate hydrolases"/>
    <property type="match status" value="1"/>
</dbReference>
<evidence type="ECO:0000313" key="6">
    <source>
        <dbReference type="EMBL" id="KAK9837075.1"/>
    </source>
</evidence>
<dbReference type="PANTHER" id="PTHR11702">
    <property type="entry name" value="DEVELOPMENTALLY REGULATED GTP-BINDING PROTEIN-RELATED"/>
    <property type="match status" value="1"/>
</dbReference>
<dbReference type="AlphaFoldDB" id="A0AAW1RSG9"/>
<dbReference type="EMBL" id="JALJOU010000023">
    <property type="protein sequence ID" value="KAK9837075.1"/>
    <property type="molecule type" value="Genomic_DNA"/>
</dbReference>
<dbReference type="GO" id="GO:0042254">
    <property type="term" value="P:ribosome biogenesis"/>
    <property type="evidence" value="ECO:0007669"/>
    <property type="project" value="UniProtKB-UniRule"/>
</dbReference>
<keyword evidence="1" id="KW-0547">Nucleotide-binding</keyword>
<dbReference type="InterPro" id="IPR006073">
    <property type="entry name" value="GTP-bd"/>
</dbReference>
<dbReference type="InterPro" id="IPR027417">
    <property type="entry name" value="P-loop_NTPase"/>
</dbReference>
<reference evidence="6 7" key="1">
    <citation type="journal article" date="2024" name="Nat. Commun.">
        <title>Phylogenomics reveals the evolutionary origins of lichenization in chlorophyte algae.</title>
        <authorList>
            <person name="Puginier C."/>
            <person name="Libourel C."/>
            <person name="Otte J."/>
            <person name="Skaloud P."/>
            <person name="Haon M."/>
            <person name="Grisel S."/>
            <person name="Petersen M."/>
            <person name="Berrin J.G."/>
            <person name="Delaux P.M."/>
            <person name="Dal Grande F."/>
            <person name="Keller J."/>
        </authorList>
    </citation>
    <scope>NUCLEOTIDE SEQUENCE [LARGE SCALE GENOMIC DNA]</scope>
    <source>
        <strain evidence="6 7">SAG 245.80</strain>
    </source>
</reference>
<dbReference type="PANTHER" id="PTHR11702:SF31">
    <property type="entry name" value="MITOCHONDRIAL RIBOSOME-ASSOCIATED GTPASE 2"/>
    <property type="match status" value="1"/>
</dbReference>
<evidence type="ECO:0000313" key="7">
    <source>
        <dbReference type="Proteomes" id="UP001445335"/>
    </source>
</evidence>
<sequence>MSPRLPGLWRAACAACGCWARTPHLQSGVHRNSAWVPWQLSRALLHAEPAVDFPTKEQVSADLPKRRDQAFVDKARLEVAAGHGGAGCVSIWKSSGKGKFQPADGGNGGWGGDVVIEACPRTRSLRALRHLQRAAPGQRGRKQRKGHFPELNDLEDDFSEGCSGGGWGEGPVGDDGVREELVVDLVEAGQRVVVARGGEGGRGNAAFRTGHNRPASRESEAGQPGEQAVLRLELKVLADVGLVGAPNAGKSTLLRALSAAQPAVAAYPFTTLRPQLGALRAGGPAQGTVIVADIPGLIAGAAANRGLGHAFLRHVERTQLLAYVVDLAGGLHGDEGPRAWDQLAMLQEELRLFSPALLARPSLVVANKVDKWLDGRGLAATLGALRRRTHLPNVPGPLGSSGCNVQRRMAVFRPIGPW</sequence>
<feature type="domain" description="Obg" evidence="5">
    <location>
        <begin position="69"/>
        <end position="237"/>
    </location>
</feature>
<evidence type="ECO:0000256" key="3">
    <source>
        <dbReference type="SAM" id="MobiDB-lite"/>
    </source>
</evidence>
<accession>A0AAW1RSG9</accession>
<dbReference type="Proteomes" id="UP001445335">
    <property type="component" value="Unassembled WGS sequence"/>
</dbReference>
<dbReference type="PROSITE" id="PS51710">
    <property type="entry name" value="G_OBG"/>
    <property type="match status" value="1"/>
</dbReference>
<keyword evidence="2" id="KW-0342">GTP-binding</keyword>
<dbReference type="CDD" id="cd01898">
    <property type="entry name" value="Obg"/>
    <property type="match status" value="1"/>
</dbReference>
<proteinExistence type="predicted"/>
<dbReference type="InterPro" id="IPR006169">
    <property type="entry name" value="GTP1_OBG_dom"/>
</dbReference>
<dbReference type="SUPFAM" id="SSF52540">
    <property type="entry name" value="P-loop containing nucleoside triphosphate hydrolases"/>
    <property type="match status" value="1"/>
</dbReference>
<feature type="domain" description="OBG-type G" evidence="4">
    <location>
        <begin position="238"/>
        <end position="418"/>
    </location>
</feature>
<organism evidence="6 7">
    <name type="scientific">Elliptochloris bilobata</name>
    <dbReference type="NCBI Taxonomy" id="381761"/>
    <lineage>
        <taxon>Eukaryota</taxon>
        <taxon>Viridiplantae</taxon>
        <taxon>Chlorophyta</taxon>
        <taxon>core chlorophytes</taxon>
        <taxon>Trebouxiophyceae</taxon>
        <taxon>Trebouxiophyceae incertae sedis</taxon>
        <taxon>Elliptochloris clade</taxon>
        <taxon>Elliptochloris</taxon>
    </lineage>
</organism>
<dbReference type="InterPro" id="IPR045086">
    <property type="entry name" value="OBG_GTPase"/>
</dbReference>
<dbReference type="Pfam" id="PF01018">
    <property type="entry name" value="GTP1_OBG"/>
    <property type="match status" value="2"/>
</dbReference>
<evidence type="ECO:0000256" key="1">
    <source>
        <dbReference type="ARBA" id="ARBA00022741"/>
    </source>
</evidence>
<dbReference type="SUPFAM" id="SSF82051">
    <property type="entry name" value="Obg GTP-binding protein N-terminal domain"/>
    <property type="match status" value="1"/>
</dbReference>
<evidence type="ECO:0000259" key="5">
    <source>
        <dbReference type="PROSITE" id="PS51883"/>
    </source>
</evidence>
<dbReference type="GO" id="GO:0005739">
    <property type="term" value="C:mitochondrion"/>
    <property type="evidence" value="ECO:0007669"/>
    <property type="project" value="TreeGrafter"/>
</dbReference>
<dbReference type="InterPro" id="IPR031167">
    <property type="entry name" value="G_OBG"/>
</dbReference>
<dbReference type="Pfam" id="PF01926">
    <property type="entry name" value="MMR_HSR1"/>
    <property type="match status" value="1"/>
</dbReference>
<dbReference type="InterPro" id="IPR036726">
    <property type="entry name" value="GTP1_OBG_dom_sf"/>
</dbReference>
<evidence type="ECO:0000259" key="4">
    <source>
        <dbReference type="PROSITE" id="PS51710"/>
    </source>
</evidence>
<evidence type="ECO:0000256" key="2">
    <source>
        <dbReference type="ARBA" id="ARBA00023134"/>
    </source>
</evidence>
<dbReference type="Gene3D" id="2.70.210.12">
    <property type="entry name" value="GTP1/OBG domain"/>
    <property type="match status" value="1"/>
</dbReference>
<dbReference type="GO" id="GO:0003924">
    <property type="term" value="F:GTPase activity"/>
    <property type="evidence" value="ECO:0007669"/>
    <property type="project" value="InterPro"/>
</dbReference>
<feature type="region of interest" description="Disordered" evidence="3">
    <location>
        <begin position="203"/>
        <end position="224"/>
    </location>
</feature>
<keyword evidence="7" id="KW-1185">Reference proteome</keyword>